<evidence type="ECO:0000256" key="8">
    <source>
        <dbReference type="SAM" id="SignalP"/>
    </source>
</evidence>
<evidence type="ECO:0000256" key="6">
    <source>
        <dbReference type="PROSITE-ProRule" id="PRU01172"/>
    </source>
</evidence>
<dbReference type="PANTHER" id="PTHR19277:SF161">
    <property type="entry name" value="LAMININ G DOMAIN-CONTAINING PROTEIN"/>
    <property type="match status" value="1"/>
</dbReference>
<evidence type="ECO:0000256" key="2">
    <source>
        <dbReference type="ARBA" id="ARBA00022723"/>
    </source>
</evidence>
<organism evidence="10 11">
    <name type="scientific">Acropora cervicornis</name>
    <name type="common">Staghorn coral</name>
    <dbReference type="NCBI Taxonomy" id="6130"/>
    <lineage>
        <taxon>Eukaryota</taxon>
        <taxon>Metazoa</taxon>
        <taxon>Cnidaria</taxon>
        <taxon>Anthozoa</taxon>
        <taxon>Hexacorallia</taxon>
        <taxon>Scleractinia</taxon>
        <taxon>Astrocoeniina</taxon>
        <taxon>Acroporidae</taxon>
        <taxon>Acropora</taxon>
    </lineage>
</organism>
<feature type="chain" id="PRO_5042024586" evidence="8">
    <location>
        <begin position="20"/>
        <end position="841"/>
    </location>
</feature>
<keyword evidence="10" id="KW-0675">Receptor</keyword>
<comment type="caution">
    <text evidence="6">Lacks conserved residue(s) required for the propagation of feature annotation.</text>
</comment>
<evidence type="ECO:0000256" key="1">
    <source>
        <dbReference type="ARBA" id="ARBA00001913"/>
    </source>
</evidence>
<dbReference type="EMBL" id="JARQWQ010000041">
    <property type="protein sequence ID" value="KAK2559135.1"/>
    <property type="molecule type" value="Genomic_DNA"/>
</dbReference>
<evidence type="ECO:0000256" key="3">
    <source>
        <dbReference type="ARBA" id="ARBA00022837"/>
    </source>
</evidence>
<keyword evidence="4 6" id="KW-1015">Disulfide bond</keyword>
<gene>
    <name evidence="10" type="ORF">P5673_018257</name>
</gene>
<dbReference type="PROSITE" id="PS00289">
    <property type="entry name" value="PTX_1"/>
    <property type="match status" value="2"/>
</dbReference>
<evidence type="ECO:0000256" key="7">
    <source>
        <dbReference type="SAM" id="Coils"/>
    </source>
</evidence>
<sequence>MANCKPYFLILAVVFVSFAEEYESSPAACHCSPVISLAPRDADNCDFCDATKKLRLEVNDLRKEVEALRNQTNQIQRDIVAGDLSKLNELFYEEPLIEAQSLPSNDYDLYFTNAGTSDYVIHYGLQITSAFTICFRVRTPAKNGNQNSVVSYSVVKNFNEVLIDSTSSLLFFINGRQVRTGVSVNDGSWHHVCASWKSENGWWNMYKDGREEARGSGFKTGYTIKTDGILIIGQEQDAFGGRFDPKQNYIGELTDLNIWNRVLSPIEIVDMSKSCHLGEGNVKKWSDFKVGIRGNILLSLVQNGDRFIVTDPSSEAHECSPTACHCSPVVSFSMRDAERCDLCEGTKKLQLDMNDMRKELEAMNNQSNQTQPGLASNDYDLYFTNAGTNDYIIHHGLQITSAFTICFRVRTTDKTGNDRTVVSYSLSRNFNEILVNKIRTSVSVNDGKWHHVCTSWESTDGSWNLYKDGSLGASGSRLKTGYKTKTDGILTIGQEQDAFGGRFDSNQNYIGELTGLNIWNRVLSPNEIANMSKSCHLGEGNVKKWSDFKVGIRGNVRVITPSACEELDNKGILKKRKWLILEVELTKWVMSEGLESQKAHECSPTACHCSPVVSFSMRDAERCDLCEATKKLQLDMNDMRKELEAMNNQSNQTQPGLPSNDYDLYFTNAATSDYVIHHGLQITSAFTICFRVRTTDKTGNDRTVVSYSLLRNFNEILVNKILGASGSRLKTGYKTKTDGILTIGQEQDAFGGRFDSNQNYIGELTGLNIWNRVLSLNEIANMSKSYHLGEGNVKKWSDFKVGIRGNVRVITPSACESILPLFVGLFIGCSLSEFCIDCFDV</sequence>
<evidence type="ECO:0000313" key="10">
    <source>
        <dbReference type="EMBL" id="KAK2559135.1"/>
    </source>
</evidence>
<keyword evidence="7" id="KW-0175">Coiled coil</keyword>
<feature type="domain" description="Pentraxin (PTX)" evidence="9">
    <location>
        <begin position="447"/>
        <end position="565"/>
    </location>
</feature>
<dbReference type="SMART" id="SM00159">
    <property type="entry name" value="PTX"/>
    <property type="match status" value="3"/>
</dbReference>
<accession>A0AAD9QDZ9</accession>
<feature type="domain" description="Pentraxin (PTX)" evidence="9">
    <location>
        <begin position="105"/>
        <end position="304"/>
    </location>
</feature>
<feature type="coiled-coil region" evidence="7">
    <location>
        <begin position="51"/>
        <end position="78"/>
    </location>
</feature>
<reference evidence="10" key="2">
    <citation type="journal article" date="2023" name="Science">
        <title>Genomic signatures of disease resistance in endangered staghorn corals.</title>
        <authorList>
            <person name="Vollmer S.V."/>
            <person name="Selwyn J.D."/>
            <person name="Despard B.A."/>
            <person name="Roesel C.L."/>
        </authorList>
    </citation>
    <scope>NUCLEOTIDE SEQUENCE</scope>
    <source>
        <strain evidence="10">K2</strain>
    </source>
</reference>
<dbReference type="Proteomes" id="UP001249851">
    <property type="component" value="Unassembled WGS sequence"/>
</dbReference>
<comment type="caution">
    <text evidence="10">The sequence shown here is derived from an EMBL/GenBank/DDBJ whole genome shotgun (WGS) entry which is preliminary data.</text>
</comment>
<dbReference type="GO" id="GO:0046872">
    <property type="term" value="F:metal ion binding"/>
    <property type="evidence" value="ECO:0007669"/>
    <property type="project" value="UniProtKB-KW"/>
</dbReference>
<evidence type="ECO:0000259" key="9">
    <source>
        <dbReference type="PROSITE" id="PS51828"/>
    </source>
</evidence>
<keyword evidence="2" id="KW-0479">Metal-binding</keyword>
<reference evidence="10" key="1">
    <citation type="journal article" date="2023" name="G3 (Bethesda)">
        <title>Whole genome assembly and annotation of the endangered Caribbean coral Acropora cervicornis.</title>
        <authorList>
            <person name="Selwyn J.D."/>
            <person name="Vollmer S.V."/>
        </authorList>
    </citation>
    <scope>NUCLEOTIDE SEQUENCE</scope>
    <source>
        <strain evidence="10">K2</strain>
    </source>
</reference>
<dbReference type="InterPro" id="IPR001759">
    <property type="entry name" value="PTX_dom"/>
</dbReference>
<evidence type="ECO:0000313" key="11">
    <source>
        <dbReference type="Proteomes" id="UP001249851"/>
    </source>
</evidence>
<dbReference type="Gene3D" id="2.60.120.200">
    <property type="match status" value="3"/>
</dbReference>
<dbReference type="PANTHER" id="PTHR19277">
    <property type="entry name" value="PENTRAXIN"/>
    <property type="match status" value="1"/>
</dbReference>
<name>A0AAD9QDZ9_ACRCE</name>
<evidence type="ECO:0000256" key="4">
    <source>
        <dbReference type="ARBA" id="ARBA00023157"/>
    </source>
</evidence>
<feature type="domain" description="Pentraxin (PTX)" evidence="9">
    <location>
        <begin position="715"/>
        <end position="816"/>
    </location>
</feature>
<dbReference type="Pfam" id="PF00354">
    <property type="entry name" value="Pentaxin"/>
    <property type="match status" value="3"/>
</dbReference>
<feature type="signal peptide" evidence="8">
    <location>
        <begin position="1"/>
        <end position="19"/>
    </location>
</feature>
<feature type="disulfide bond" evidence="6">
    <location>
        <begin position="134"/>
        <end position="193"/>
    </location>
</feature>
<evidence type="ECO:0000256" key="5">
    <source>
        <dbReference type="ARBA" id="ARBA00023180"/>
    </source>
</evidence>
<keyword evidence="11" id="KW-1185">Reference proteome</keyword>
<proteinExistence type="predicted"/>
<dbReference type="InterPro" id="IPR013320">
    <property type="entry name" value="ConA-like_dom_sf"/>
</dbReference>
<dbReference type="InterPro" id="IPR030476">
    <property type="entry name" value="Pentaxin_CS"/>
</dbReference>
<keyword evidence="5" id="KW-0325">Glycoprotein</keyword>
<comment type="cofactor">
    <cofactor evidence="1">
        <name>Ca(2+)</name>
        <dbReference type="ChEBI" id="CHEBI:29108"/>
    </cofactor>
</comment>
<keyword evidence="3" id="KW-0106">Calcium</keyword>
<dbReference type="PRINTS" id="PR00895">
    <property type="entry name" value="PENTAXIN"/>
</dbReference>
<dbReference type="PROSITE" id="PS51828">
    <property type="entry name" value="PTX_2"/>
    <property type="match status" value="3"/>
</dbReference>
<dbReference type="InterPro" id="IPR051360">
    <property type="entry name" value="Neuronal_Pentraxin_Related"/>
</dbReference>
<protein>
    <submittedName>
        <fullName evidence="10">Neuronal pentraxin receptor</fullName>
    </submittedName>
</protein>
<dbReference type="SUPFAM" id="SSF49899">
    <property type="entry name" value="Concanavalin A-like lectins/glucanases"/>
    <property type="match status" value="3"/>
</dbReference>
<keyword evidence="8" id="KW-0732">Signal</keyword>
<dbReference type="AlphaFoldDB" id="A0AAD9QDZ9"/>